<dbReference type="Gene3D" id="3.60.15.10">
    <property type="entry name" value="Ribonuclease Z/Hydroxyacylglutathione hydrolase-like"/>
    <property type="match status" value="1"/>
</dbReference>
<gene>
    <name evidence="1" type="ORF">MAR_016603</name>
</gene>
<accession>A0ABY7FNB6</accession>
<feature type="non-terminal residue" evidence="1">
    <location>
        <position position="1"/>
    </location>
</feature>
<evidence type="ECO:0000313" key="2">
    <source>
        <dbReference type="Proteomes" id="UP001164746"/>
    </source>
</evidence>
<dbReference type="EMBL" id="CP111023">
    <property type="protein sequence ID" value="WAR22629.1"/>
    <property type="molecule type" value="Genomic_DNA"/>
</dbReference>
<name>A0ABY7FNB6_MYAAR</name>
<protein>
    <submittedName>
        <fullName evidence="1">DCR1A-like protein</fullName>
    </submittedName>
</protein>
<proteinExistence type="predicted"/>
<keyword evidence="2" id="KW-1185">Reference proteome</keyword>
<sequence length="123" mass="14150">TSFTVDAFRYGLVSGCRVYFLSHFHYDHYAGLTKSCPGAALILFKLKERKVYLHTGDFRACREMESYPELQNLRNDVIQFTVKLAREVVHQNPKTLVVCGSYTIGKERIFVGNVGIYFDLMKT</sequence>
<dbReference type="PANTHER" id="PTHR23240">
    <property type="entry name" value="DNA CROSS-LINK REPAIR PROTEIN PSO2/SNM1-RELATED"/>
    <property type="match status" value="1"/>
</dbReference>
<dbReference type="Proteomes" id="UP001164746">
    <property type="component" value="Chromosome 12"/>
</dbReference>
<organism evidence="1 2">
    <name type="scientific">Mya arenaria</name>
    <name type="common">Soft-shell clam</name>
    <dbReference type="NCBI Taxonomy" id="6604"/>
    <lineage>
        <taxon>Eukaryota</taxon>
        <taxon>Metazoa</taxon>
        <taxon>Spiralia</taxon>
        <taxon>Lophotrochozoa</taxon>
        <taxon>Mollusca</taxon>
        <taxon>Bivalvia</taxon>
        <taxon>Autobranchia</taxon>
        <taxon>Heteroconchia</taxon>
        <taxon>Euheterodonta</taxon>
        <taxon>Imparidentia</taxon>
        <taxon>Neoheterodontei</taxon>
        <taxon>Myida</taxon>
        <taxon>Myoidea</taxon>
        <taxon>Myidae</taxon>
        <taxon>Mya</taxon>
    </lineage>
</organism>
<feature type="non-terminal residue" evidence="1">
    <location>
        <position position="123"/>
    </location>
</feature>
<dbReference type="PANTHER" id="PTHR23240:SF6">
    <property type="entry name" value="DNA CROSS-LINK REPAIR 1A PROTEIN"/>
    <property type="match status" value="1"/>
</dbReference>
<evidence type="ECO:0000313" key="1">
    <source>
        <dbReference type="EMBL" id="WAR22629.1"/>
    </source>
</evidence>
<reference evidence="1" key="1">
    <citation type="submission" date="2022-11" db="EMBL/GenBank/DDBJ databases">
        <title>Centuries of genome instability and evolution in soft-shell clam transmissible cancer (bioRxiv).</title>
        <authorList>
            <person name="Hart S.F.M."/>
            <person name="Yonemitsu M.A."/>
            <person name="Giersch R.M."/>
            <person name="Beal B.F."/>
            <person name="Arriagada G."/>
            <person name="Davis B.W."/>
            <person name="Ostrander E.A."/>
            <person name="Goff S.P."/>
            <person name="Metzger M.J."/>
        </authorList>
    </citation>
    <scope>NUCLEOTIDE SEQUENCE</scope>
    <source>
        <strain evidence="1">MELC-2E11</strain>
        <tissue evidence="1">Siphon/mantle</tissue>
    </source>
</reference>
<dbReference type="SUPFAM" id="SSF56281">
    <property type="entry name" value="Metallo-hydrolase/oxidoreductase"/>
    <property type="match status" value="1"/>
</dbReference>
<dbReference type="Gene3D" id="3.40.50.12650">
    <property type="match status" value="1"/>
</dbReference>
<dbReference type="InterPro" id="IPR036866">
    <property type="entry name" value="RibonucZ/Hydroxyglut_hydro"/>
</dbReference>